<dbReference type="Gene3D" id="2.60.120.740">
    <property type="match status" value="1"/>
</dbReference>
<dbReference type="AlphaFoldDB" id="A0AAZ1XPI2"/>
<dbReference type="Ensembl" id="ENSOABT00000079117.1">
    <property type="protein sequence ID" value="ENSOABP00000070191.1"/>
    <property type="gene ID" value="ENSOABG00000037555.1"/>
</dbReference>
<dbReference type="GO" id="GO:0030246">
    <property type="term" value="F:carbohydrate binding"/>
    <property type="evidence" value="ECO:0007669"/>
    <property type="project" value="UniProtKB-KW"/>
</dbReference>
<dbReference type="InterPro" id="IPR000922">
    <property type="entry name" value="Lectin_gal-bd_dom"/>
</dbReference>
<protein>
    <recommendedName>
        <fullName evidence="4">SUEL-type lectin domain-containing protein</fullName>
    </recommendedName>
</protein>
<dbReference type="Pfam" id="PF02140">
    <property type="entry name" value="SUEL_Lectin"/>
    <property type="match status" value="1"/>
</dbReference>
<feature type="region of interest" description="Disordered" evidence="3">
    <location>
        <begin position="1"/>
        <end position="27"/>
    </location>
</feature>
<reference evidence="5" key="2">
    <citation type="submission" date="2025-08" db="UniProtKB">
        <authorList>
            <consortium name="Ensembl"/>
        </authorList>
    </citation>
    <scope>IDENTIFICATION</scope>
</reference>
<dbReference type="PANTHER" id="PTHR46780">
    <property type="entry name" value="PROTEIN EVA-1"/>
    <property type="match status" value="1"/>
</dbReference>
<accession>A0AAZ1XPI2</accession>
<evidence type="ECO:0000313" key="5">
    <source>
        <dbReference type="Ensembl" id="ENSOABP00000070191.1"/>
    </source>
</evidence>
<dbReference type="PROSITE" id="PS50228">
    <property type="entry name" value="SUEL_LECTIN"/>
    <property type="match status" value="1"/>
</dbReference>
<dbReference type="InterPro" id="IPR043159">
    <property type="entry name" value="Lectin_gal-bd_sf"/>
</dbReference>
<evidence type="ECO:0000313" key="6">
    <source>
        <dbReference type="Proteomes" id="UP000472276"/>
    </source>
</evidence>
<dbReference type="Proteomes" id="UP000472276">
    <property type="component" value="Unassembled WGS sequence"/>
</dbReference>
<reference evidence="6" key="1">
    <citation type="submission" date="2020-03" db="EMBL/GenBank/DDBJ databases">
        <title>Evolution of repeat sequences and sex chromosomes of tilapia species revealed by chromosome-level genomes.</title>
        <authorList>
            <person name="Xu L."/>
            <person name="Tao W."/>
            <person name="Wang D."/>
            <person name="Zhou Q."/>
        </authorList>
    </citation>
    <scope>NUCLEOTIDE SEQUENCE [LARGE SCALE GENOMIC DNA]</scope>
    <source>
        <strain evidence="6">Israel</strain>
    </source>
</reference>
<feature type="domain" description="SUEL-type lectin" evidence="4">
    <location>
        <begin position="67"/>
        <end position="135"/>
    </location>
</feature>
<evidence type="ECO:0000259" key="4">
    <source>
        <dbReference type="PROSITE" id="PS50228"/>
    </source>
</evidence>
<proteinExistence type="predicted"/>
<evidence type="ECO:0000256" key="1">
    <source>
        <dbReference type="ARBA" id="ARBA00022734"/>
    </source>
</evidence>
<reference evidence="5" key="3">
    <citation type="submission" date="2025-09" db="UniProtKB">
        <authorList>
            <consortium name="Ensembl"/>
        </authorList>
    </citation>
    <scope>IDENTIFICATION</scope>
</reference>
<keyword evidence="1" id="KW-0430">Lectin</keyword>
<sequence length="141" mass="15724">EDHWNLSSLHHRHLSHPQSHQHCGGPHAPLTHTLHPAAFWQEVPKGLTAKLRNSFFHQAIRLLNTHYGRHDKTTCSDGRPTSQLQVVTCSSSKSDDVVASSCNGKNSCTIPATNSVFGDPCVGTYKYLEVVYTCQCKYLKQ</sequence>
<name>A0AAZ1XPI2_OREAU</name>
<keyword evidence="2" id="KW-0677">Repeat</keyword>
<organism evidence="5 6">
    <name type="scientific">Oreochromis aureus</name>
    <name type="common">Israeli tilapia</name>
    <name type="synonym">Chromis aureus</name>
    <dbReference type="NCBI Taxonomy" id="47969"/>
    <lineage>
        <taxon>Eukaryota</taxon>
        <taxon>Metazoa</taxon>
        <taxon>Chordata</taxon>
        <taxon>Craniata</taxon>
        <taxon>Vertebrata</taxon>
        <taxon>Euteleostomi</taxon>
        <taxon>Actinopterygii</taxon>
        <taxon>Neopterygii</taxon>
        <taxon>Teleostei</taxon>
        <taxon>Neoteleostei</taxon>
        <taxon>Acanthomorphata</taxon>
        <taxon>Ovalentaria</taxon>
        <taxon>Cichlomorphae</taxon>
        <taxon>Cichliformes</taxon>
        <taxon>Cichlidae</taxon>
        <taxon>African cichlids</taxon>
        <taxon>Pseudocrenilabrinae</taxon>
        <taxon>Oreochromini</taxon>
        <taxon>Oreochromis</taxon>
    </lineage>
</organism>
<evidence type="ECO:0000256" key="3">
    <source>
        <dbReference type="SAM" id="MobiDB-lite"/>
    </source>
</evidence>
<evidence type="ECO:0000256" key="2">
    <source>
        <dbReference type="ARBA" id="ARBA00022737"/>
    </source>
</evidence>
<keyword evidence="6" id="KW-1185">Reference proteome</keyword>